<keyword evidence="4" id="KW-1185">Reference proteome</keyword>
<evidence type="ECO:0000313" key="4">
    <source>
        <dbReference type="Proteomes" id="UP001589793"/>
    </source>
</evidence>
<comment type="caution">
    <text evidence="3">The sequence shown here is derived from an EMBL/GenBank/DDBJ whole genome shotgun (WGS) entry which is preliminary data.</text>
</comment>
<evidence type="ECO:0000256" key="1">
    <source>
        <dbReference type="SAM" id="MobiDB-lite"/>
    </source>
</evidence>
<dbReference type="Pfam" id="PF13524">
    <property type="entry name" value="Glyco_trans_1_2"/>
    <property type="match status" value="1"/>
</dbReference>
<proteinExistence type="predicted"/>
<name>A0ABV6RCG2_9MICO</name>
<reference evidence="3 4" key="1">
    <citation type="submission" date="2024-09" db="EMBL/GenBank/DDBJ databases">
        <authorList>
            <person name="Sun Q."/>
            <person name="Mori K."/>
        </authorList>
    </citation>
    <scope>NUCLEOTIDE SEQUENCE [LARGE SCALE GENOMIC DNA]</scope>
    <source>
        <strain evidence="3 4">CICC 10874</strain>
    </source>
</reference>
<dbReference type="EMBL" id="JBHLSV010000014">
    <property type="protein sequence ID" value="MFC0674676.1"/>
    <property type="molecule type" value="Genomic_DNA"/>
</dbReference>
<dbReference type="GO" id="GO:0016757">
    <property type="term" value="F:glycosyltransferase activity"/>
    <property type="evidence" value="ECO:0007669"/>
    <property type="project" value="UniProtKB-KW"/>
</dbReference>
<accession>A0ABV6RCG2</accession>
<organism evidence="3 4">
    <name type="scientific">Brachybacterium hainanense</name>
    <dbReference type="NCBI Taxonomy" id="1541174"/>
    <lineage>
        <taxon>Bacteria</taxon>
        <taxon>Bacillati</taxon>
        <taxon>Actinomycetota</taxon>
        <taxon>Actinomycetes</taxon>
        <taxon>Micrococcales</taxon>
        <taxon>Dermabacteraceae</taxon>
        <taxon>Brachybacterium</taxon>
    </lineage>
</organism>
<dbReference type="Proteomes" id="UP001589793">
    <property type="component" value="Unassembled WGS sequence"/>
</dbReference>
<keyword evidence="3" id="KW-0808">Transferase</keyword>
<dbReference type="InterPro" id="IPR055259">
    <property type="entry name" value="YkvP/CgeB_Glyco_trans-like"/>
</dbReference>
<protein>
    <submittedName>
        <fullName evidence="3">Glycosyltransferase</fullName>
        <ecNumber evidence="3">2.4.-.-</ecNumber>
    </submittedName>
</protein>
<dbReference type="RefSeq" id="WP_376980991.1">
    <property type="nucleotide sequence ID" value="NZ_JBHLSV010000014.1"/>
</dbReference>
<dbReference type="EC" id="2.4.-.-" evidence="3"/>
<feature type="domain" description="Spore protein YkvP/CgeB glycosyl transferase-like" evidence="2">
    <location>
        <begin position="208"/>
        <end position="356"/>
    </location>
</feature>
<sequence length="361" mass="40787">MTPNRRGTGGPEPRAARSIGPGTRGRALRLMIVTPSFHGYCASHAAAFARLGYDVRTVRYDAYDTVAEKLRLKATVELPERLHLGARARREGERRRLTDRVLAQLRSYQPDRVLVIKGDALDDRFWDALGDMPRILWLYDDLHRHDYDDEFLRAVGPVVDYARSEADMLRERGIDAHFVPNAFDPHRVAPSTRRTGEIVFIGSGYDNRRELLTGLAAQGLPVHAWGRDFSRHPVDRLRTFSWTRPPIRASREVPLERAYQIHAEGAAAVAIHGLQNGHAMRTFEIPGMGGVQLVDRDDVDQFYDIGTEVAVWHSPEELAELAARAIADPAWGDGLREAGRRRTLAEHTFDHRIAEVDALWD</sequence>
<gene>
    <name evidence="3" type="ORF">ACFFF6_11980</name>
</gene>
<evidence type="ECO:0000259" key="2">
    <source>
        <dbReference type="Pfam" id="PF13524"/>
    </source>
</evidence>
<keyword evidence="3" id="KW-0328">Glycosyltransferase</keyword>
<feature type="region of interest" description="Disordered" evidence="1">
    <location>
        <begin position="1"/>
        <end position="21"/>
    </location>
</feature>
<evidence type="ECO:0000313" key="3">
    <source>
        <dbReference type="EMBL" id="MFC0674676.1"/>
    </source>
</evidence>